<evidence type="ECO:0000313" key="7">
    <source>
        <dbReference type="EMBL" id="AFM04952.1"/>
    </source>
</evidence>
<evidence type="ECO:0000256" key="5">
    <source>
        <dbReference type="SAM" id="Coils"/>
    </source>
</evidence>
<feature type="transmembrane region" description="Helical" evidence="6">
    <location>
        <begin position="251"/>
        <end position="270"/>
    </location>
</feature>
<evidence type="ECO:0008006" key="9">
    <source>
        <dbReference type="Google" id="ProtNLM"/>
    </source>
</evidence>
<accession>I4ALW7</accession>
<protein>
    <recommendedName>
        <fullName evidence="9">Ion transport domain-containing protein</fullName>
    </recommendedName>
</protein>
<evidence type="ECO:0000256" key="2">
    <source>
        <dbReference type="ARBA" id="ARBA00022692"/>
    </source>
</evidence>
<dbReference type="AlphaFoldDB" id="I4ALW7"/>
<dbReference type="EMBL" id="CP003345">
    <property type="protein sequence ID" value="AFM04952.1"/>
    <property type="molecule type" value="Genomic_DNA"/>
</dbReference>
<dbReference type="HOGENOM" id="CLU_775488_0_0_10"/>
<feature type="transmembrane region" description="Helical" evidence="6">
    <location>
        <begin position="91"/>
        <end position="114"/>
    </location>
</feature>
<proteinExistence type="predicted"/>
<dbReference type="Proteomes" id="UP000006054">
    <property type="component" value="Chromosome"/>
</dbReference>
<evidence type="ECO:0000256" key="6">
    <source>
        <dbReference type="SAM" id="Phobius"/>
    </source>
</evidence>
<evidence type="ECO:0000256" key="4">
    <source>
        <dbReference type="ARBA" id="ARBA00023136"/>
    </source>
</evidence>
<reference evidence="8" key="1">
    <citation type="submission" date="2012-06" db="EMBL/GenBank/DDBJ databases">
        <title>The complete genome of Flexibacter litoralis DSM 6794.</title>
        <authorList>
            <person name="Lucas S."/>
            <person name="Copeland A."/>
            <person name="Lapidus A."/>
            <person name="Glavina del Rio T."/>
            <person name="Dalin E."/>
            <person name="Tice H."/>
            <person name="Bruce D."/>
            <person name="Goodwin L."/>
            <person name="Pitluck S."/>
            <person name="Peters L."/>
            <person name="Ovchinnikova G."/>
            <person name="Lu M."/>
            <person name="Kyrpides N."/>
            <person name="Mavromatis K."/>
            <person name="Ivanova N."/>
            <person name="Brettin T."/>
            <person name="Detter J.C."/>
            <person name="Han C."/>
            <person name="Larimer F."/>
            <person name="Land M."/>
            <person name="Hauser L."/>
            <person name="Markowitz V."/>
            <person name="Cheng J.-F."/>
            <person name="Hugenholtz P."/>
            <person name="Woyke T."/>
            <person name="Wu D."/>
            <person name="Spring S."/>
            <person name="Lang E."/>
            <person name="Kopitz M."/>
            <person name="Brambilla E."/>
            <person name="Klenk H.-P."/>
            <person name="Eisen J.A."/>
        </authorList>
    </citation>
    <scope>NUCLEOTIDE SEQUENCE [LARGE SCALE GENOMIC DNA]</scope>
    <source>
        <strain evidence="8">ATCC 23117 / DSM 6794 / NBRC 15988 / NCIMB 1366 / Sio-4</strain>
    </source>
</reference>
<dbReference type="GO" id="GO:0016020">
    <property type="term" value="C:membrane"/>
    <property type="evidence" value="ECO:0007669"/>
    <property type="project" value="UniProtKB-SubCell"/>
</dbReference>
<sequence>MSVDINQNNHLPTKEELIKRINDIDNPSELLRLKVFFDDDVINEEETEEGVDEYSKMIDEVLAIYKQKDEPLLIRQELPAISKLQLFENRFAPIMFWFSIVMLMLMGFIIMFSFSAEARLLVTPLVLWQMTVLYGILMIVPLAELLYIIHLKNRAGIKVSMNQLIFRAISIPLMPLRMGARRLSDNDWLWIPFWHWSKCNDILLEELKTKFSMPMIGIALLIIPILFIDLNKTVGEQVAARVPEISLYLEAVQAFIWIAFTFEFILMFSVTRDKLDYCKANWIDLFIILLPLVSFLRTFRAIQGIARVNQLARAYRFKGVITKVREALVLADMVQRVMYPNPESQLRALQKKIQKNRREKIHLEKQVEMAVRRIKKFREKKELKKEQKAQKKMQKQKK</sequence>
<feature type="transmembrane region" description="Helical" evidence="6">
    <location>
        <begin position="126"/>
        <end position="149"/>
    </location>
</feature>
<name>I4ALW7_BERLS</name>
<evidence type="ECO:0000313" key="8">
    <source>
        <dbReference type="Proteomes" id="UP000006054"/>
    </source>
</evidence>
<keyword evidence="3 6" id="KW-1133">Transmembrane helix</keyword>
<dbReference type="RefSeq" id="WP_014798389.1">
    <property type="nucleotide sequence ID" value="NC_018018.1"/>
</dbReference>
<dbReference type="InterPro" id="IPR027359">
    <property type="entry name" value="Volt_channel_dom_sf"/>
</dbReference>
<keyword evidence="4 6" id="KW-0472">Membrane</keyword>
<gene>
    <name evidence="7" type="ordered locus">Fleli_2589</name>
</gene>
<keyword evidence="2 6" id="KW-0812">Transmembrane</keyword>
<dbReference type="SUPFAM" id="SSF81324">
    <property type="entry name" value="Voltage-gated potassium channels"/>
    <property type="match status" value="1"/>
</dbReference>
<organism evidence="7 8">
    <name type="scientific">Bernardetia litoralis (strain ATCC 23117 / DSM 6794 / NBRC 15988 / NCIMB 1366 / Fx l1 / Sio-4)</name>
    <name type="common">Flexibacter litoralis</name>
    <dbReference type="NCBI Taxonomy" id="880071"/>
    <lineage>
        <taxon>Bacteria</taxon>
        <taxon>Pseudomonadati</taxon>
        <taxon>Bacteroidota</taxon>
        <taxon>Cytophagia</taxon>
        <taxon>Cytophagales</taxon>
        <taxon>Bernardetiaceae</taxon>
        <taxon>Bernardetia</taxon>
    </lineage>
</organism>
<feature type="transmembrane region" description="Helical" evidence="6">
    <location>
        <begin position="211"/>
        <end position="230"/>
    </location>
</feature>
<dbReference type="eggNOG" id="ENOG5032PWK">
    <property type="taxonomic scope" value="Bacteria"/>
</dbReference>
<dbReference type="OrthoDB" id="836645at2"/>
<feature type="coiled-coil region" evidence="5">
    <location>
        <begin position="346"/>
        <end position="394"/>
    </location>
</feature>
<dbReference type="Gene3D" id="1.20.120.350">
    <property type="entry name" value="Voltage-gated potassium channels. Chain C"/>
    <property type="match status" value="1"/>
</dbReference>
<keyword evidence="8" id="KW-1185">Reference proteome</keyword>
<comment type="subcellular location">
    <subcellularLocation>
        <location evidence="1">Membrane</location>
        <topology evidence="1">Multi-pass membrane protein</topology>
    </subcellularLocation>
</comment>
<evidence type="ECO:0000256" key="3">
    <source>
        <dbReference type="ARBA" id="ARBA00022989"/>
    </source>
</evidence>
<evidence type="ECO:0000256" key="1">
    <source>
        <dbReference type="ARBA" id="ARBA00004141"/>
    </source>
</evidence>
<dbReference type="KEGG" id="fli:Fleli_2589"/>
<keyword evidence="5" id="KW-0175">Coiled coil</keyword>